<protein>
    <submittedName>
        <fullName evidence="1">Uncharacterized protein</fullName>
    </submittedName>
</protein>
<organism evidence="1">
    <name type="scientific">Marseillevirus LCMAC201</name>
    <dbReference type="NCBI Taxonomy" id="2506605"/>
    <lineage>
        <taxon>Viruses</taxon>
        <taxon>Varidnaviria</taxon>
        <taxon>Bamfordvirae</taxon>
        <taxon>Nucleocytoviricota</taxon>
        <taxon>Megaviricetes</taxon>
        <taxon>Pimascovirales</taxon>
        <taxon>Pimascovirales incertae sedis</taxon>
        <taxon>Marseilleviridae</taxon>
    </lineage>
</organism>
<accession>A0A481YY15</accession>
<name>A0A481YY15_9VIRU</name>
<proteinExistence type="predicted"/>
<evidence type="ECO:0000313" key="1">
    <source>
        <dbReference type="EMBL" id="QBK87356.1"/>
    </source>
</evidence>
<dbReference type="EMBL" id="MK500349">
    <property type="protein sequence ID" value="QBK87356.1"/>
    <property type="molecule type" value="Genomic_DNA"/>
</dbReference>
<gene>
    <name evidence="1" type="ORF">LCMAC201_02660</name>
</gene>
<sequence length="36" mass="4478">MELEIYNEELWINRKKHVMDTITSLGYKYTIKPEYK</sequence>
<reference evidence="1" key="1">
    <citation type="journal article" date="2019" name="MBio">
        <title>Virus Genomes from Deep Sea Sediments Expand the Ocean Megavirome and Support Independent Origins of Viral Gigantism.</title>
        <authorList>
            <person name="Backstrom D."/>
            <person name="Yutin N."/>
            <person name="Jorgensen S.L."/>
            <person name="Dharamshi J."/>
            <person name="Homa F."/>
            <person name="Zaremba-Niedwiedzka K."/>
            <person name="Spang A."/>
            <person name="Wolf Y.I."/>
            <person name="Koonin E.V."/>
            <person name="Ettema T.J."/>
        </authorList>
    </citation>
    <scope>NUCLEOTIDE SEQUENCE</scope>
</reference>